<organism evidence="2 3">
    <name type="scientific">Amycolatopsis acidiphila</name>
    <dbReference type="NCBI Taxonomy" id="715473"/>
    <lineage>
        <taxon>Bacteria</taxon>
        <taxon>Bacillati</taxon>
        <taxon>Actinomycetota</taxon>
        <taxon>Actinomycetes</taxon>
        <taxon>Pseudonocardiales</taxon>
        <taxon>Pseudonocardiaceae</taxon>
        <taxon>Amycolatopsis</taxon>
    </lineage>
</organism>
<dbReference type="PROSITE" id="PS51085">
    <property type="entry name" value="2FE2S_FER_2"/>
    <property type="match status" value="1"/>
</dbReference>
<dbReference type="CDD" id="cd00207">
    <property type="entry name" value="fer2"/>
    <property type="match status" value="1"/>
</dbReference>
<gene>
    <name evidence="2" type="ORF">FNH06_11795</name>
</gene>
<dbReference type="OrthoDB" id="4484726at2"/>
<proteinExistence type="predicted"/>
<dbReference type="InterPro" id="IPR036010">
    <property type="entry name" value="2Fe-2S_ferredoxin-like_sf"/>
</dbReference>
<dbReference type="RefSeq" id="WP_144637559.1">
    <property type="nucleotide sequence ID" value="NZ_BNAX01000001.1"/>
</dbReference>
<keyword evidence="3" id="KW-1185">Reference proteome</keyword>
<reference evidence="2 3" key="1">
    <citation type="submission" date="2019-07" db="EMBL/GenBank/DDBJ databases">
        <title>New species of Amycolatopsis and Streptomyces.</title>
        <authorList>
            <person name="Duangmal K."/>
            <person name="Teo W.F.A."/>
            <person name="Lipun K."/>
        </authorList>
    </citation>
    <scope>NUCLEOTIDE SEQUENCE [LARGE SCALE GENOMIC DNA]</scope>
    <source>
        <strain evidence="2 3">JCM 30562</strain>
    </source>
</reference>
<dbReference type="Pfam" id="PF00111">
    <property type="entry name" value="Fer2"/>
    <property type="match status" value="1"/>
</dbReference>
<sequence>MRGNGFRRPVGGDQGGGVRVEPGGYLIEVRPGESLIQAAWREGYEWPTLCYGMGTCTACQCEVLEGLDNVSDKTEAENAMLGDLTRRRRRIDPRRVRLACQVRISGDVEVRKPGVRTAENQTAERSGQ</sequence>
<comment type="caution">
    <text evidence="2">The sequence shown here is derived from an EMBL/GenBank/DDBJ whole genome shotgun (WGS) entry which is preliminary data.</text>
</comment>
<feature type="domain" description="2Fe-2S ferredoxin-type" evidence="1">
    <location>
        <begin position="16"/>
        <end position="116"/>
    </location>
</feature>
<protein>
    <submittedName>
        <fullName evidence="2">(2Fe-2S)-binding protein</fullName>
    </submittedName>
</protein>
<dbReference type="SUPFAM" id="SSF54292">
    <property type="entry name" value="2Fe-2S ferredoxin-like"/>
    <property type="match status" value="1"/>
</dbReference>
<dbReference type="Gene3D" id="3.10.20.30">
    <property type="match status" value="1"/>
</dbReference>
<dbReference type="GO" id="GO:0051536">
    <property type="term" value="F:iron-sulfur cluster binding"/>
    <property type="evidence" value="ECO:0007669"/>
    <property type="project" value="InterPro"/>
</dbReference>
<dbReference type="Proteomes" id="UP000318578">
    <property type="component" value="Unassembled WGS sequence"/>
</dbReference>
<dbReference type="InterPro" id="IPR012675">
    <property type="entry name" value="Beta-grasp_dom_sf"/>
</dbReference>
<dbReference type="EMBL" id="VJZA01000014">
    <property type="protein sequence ID" value="TVT23007.1"/>
    <property type="molecule type" value="Genomic_DNA"/>
</dbReference>
<dbReference type="InterPro" id="IPR001041">
    <property type="entry name" value="2Fe-2S_ferredoxin-type"/>
</dbReference>
<accession>A0A558AFF4</accession>
<evidence type="ECO:0000313" key="2">
    <source>
        <dbReference type="EMBL" id="TVT23007.1"/>
    </source>
</evidence>
<evidence type="ECO:0000259" key="1">
    <source>
        <dbReference type="PROSITE" id="PS51085"/>
    </source>
</evidence>
<dbReference type="AlphaFoldDB" id="A0A558AFF4"/>
<name>A0A558AFF4_9PSEU</name>
<evidence type="ECO:0000313" key="3">
    <source>
        <dbReference type="Proteomes" id="UP000318578"/>
    </source>
</evidence>